<dbReference type="AlphaFoldDB" id="A0A7W8FXH5"/>
<feature type="active site" description="Acyl-thioester intermediate" evidence="2">
    <location>
        <position position="218"/>
    </location>
</feature>
<sequence>MKKWIKRVILIVCICVFGYSAYNLYTIYSDKKEIEQETEKYKKSALTSKNKKSYLDPDWEKLQEENQNIIAWIYVPDCGISFPVVQGSDNSYYLTHSADGSENPRGAIFLDAGADAQFGNDNSLIYGHSVDGGGMFTDLKNFADESFFKKHPYFYLSTPQGNYRVNIMVFAKTTDGSVYYTTQFGTEQDSVLQTMQDQATFYREVDTTTGHFVTLSTCNLDYGFNSNQRYILTGVLEPVNEIEITD</sequence>
<organism evidence="3 4">
    <name type="scientific">Catenisphaera adipataccumulans</name>
    <dbReference type="NCBI Taxonomy" id="700500"/>
    <lineage>
        <taxon>Bacteria</taxon>
        <taxon>Bacillati</taxon>
        <taxon>Bacillota</taxon>
        <taxon>Erysipelotrichia</taxon>
        <taxon>Erysipelotrichales</taxon>
        <taxon>Erysipelotrichaceae</taxon>
        <taxon>Catenisphaera</taxon>
    </lineage>
</organism>
<evidence type="ECO:0000313" key="3">
    <source>
        <dbReference type="EMBL" id="MBB5182932.1"/>
    </source>
</evidence>
<dbReference type="EC" id="3.4.22.70" evidence="3"/>
<evidence type="ECO:0000256" key="2">
    <source>
        <dbReference type="PIRSR" id="PIRSR605754-1"/>
    </source>
</evidence>
<dbReference type="CDD" id="cd05826">
    <property type="entry name" value="Sortase_B"/>
    <property type="match status" value="1"/>
</dbReference>
<proteinExistence type="predicted"/>
<feature type="active site" description="Proton donor/acceptor" evidence="2">
    <location>
        <position position="128"/>
    </location>
</feature>
<dbReference type="RefSeq" id="WP_183328067.1">
    <property type="nucleotide sequence ID" value="NZ_JACHHK010000003.1"/>
</dbReference>
<dbReference type="InterPro" id="IPR023365">
    <property type="entry name" value="Sortase_dom-sf"/>
</dbReference>
<gene>
    <name evidence="3" type="ORF">HNQ47_000952</name>
</gene>
<evidence type="ECO:0000256" key="1">
    <source>
        <dbReference type="ARBA" id="ARBA00022801"/>
    </source>
</evidence>
<keyword evidence="4" id="KW-1185">Reference proteome</keyword>
<evidence type="ECO:0000313" key="4">
    <source>
        <dbReference type="Proteomes" id="UP000539953"/>
    </source>
</evidence>
<dbReference type="Gene3D" id="2.40.260.10">
    <property type="entry name" value="Sortase"/>
    <property type="match status" value="1"/>
</dbReference>
<accession>A0A7W8FXH5</accession>
<protein>
    <submittedName>
        <fullName evidence="3">Sortase B</fullName>
        <ecNumber evidence="3">3.4.22.70</ecNumber>
    </submittedName>
</protein>
<reference evidence="3 4" key="1">
    <citation type="submission" date="2020-08" db="EMBL/GenBank/DDBJ databases">
        <title>Genomic Encyclopedia of Type Strains, Phase IV (KMG-IV): sequencing the most valuable type-strain genomes for metagenomic binning, comparative biology and taxonomic classification.</title>
        <authorList>
            <person name="Goeker M."/>
        </authorList>
    </citation>
    <scope>NUCLEOTIDE SEQUENCE [LARGE SCALE GENOMIC DNA]</scope>
    <source>
        <strain evidence="3 4">DSM 25799</strain>
    </source>
</reference>
<dbReference type="SUPFAM" id="SSF63817">
    <property type="entry name" value="Sortase"/>
    <property type="match status" value="1"/>
</dbReference>
<dbReference type="EMBL" id="JACHHK010000003">
    <property type="protein sequence ID" value="MBB5182932.1"/>
    <property type="molecule type" value="Genomic_DNA"/>
</dbReference>
<keyword evidence="1 3" id="KW-0378">Hydrolase</keyword>
<dbReference type="InterPro" id="IPR005754">
    <property type="entry name" value="Sortase"/>
</dbReference>
<dbReference type="NCBIfam" id="TIGR03064">
    <property type="entry name" value="sortase_srtB"/>
    <property type="match status" value="1"/>
</dbReference>
<name>A0A7W8FXH5_9FIRM</name>
<dbReference type="Pfam" id="PF04203">
    <property type="entry name" value="Sortase"/>
    <property type="match status" value="1"/>
</dbReference>
<comment type="caution">
    <text evidence="3">The sequence shown here is derived from an EMBL/GenBank/DDBJ whole genome shotgun (WGS) entry which is preliminary data.</text>
</comment>
<dbReference type="GO" id="GO:0016787">
    <property type="term" value="F:hydrolase activity"/>
    <property type="evidence" value="ECO:0007669"/>
    <property type="project" value="UniProtKB-KW"/>
</dbReference>
<dbReference type="Proteomes" id="UP000539953">
    <property type="component" value="Unassembled WGS sequence"/>
</dbReference>
<dbReference type="InterPro" id="IPR009835">
    <property type="entry name" value="SrtB"/>
</dbReference>